<dbReference type="Proteomes" id="UP000535543">
    <property type="component" value="Unassembled WGS sequence"/>
</dbReference>
<accession>A0A848KE64</accession>
<dbReference type="EMBL" id="VCQU01000001">
    <property type="protein sequence ID" value="NMN94450.1"/>
    <property type="molecule type" value="Genomic_DNA"/>
</dbReference>
<dbReference type="AlphaFoldDB" id="A0A848KE64"/>
<organism evidence="2 3">
    <name type="scientific">Antrihabitans stalactiti</name>
    <dbReference type="NCBI Taxonomy" id="2584121"/>
    <lineage>
        <taxon>Bacteria</taxon>
        <taxon>Bacillati</taxon>
        <taxon>Actinomycetota</taxon>
        <taxon>Actinomycetes</taxon>
        <taxon>Mycobacteriales</taxon>
        <taxon>Nocardiaceae</taxon>
        <taxon>Antrihabitans</taxon>
    </lineage>
</organism>
<protein>
    <submittedName>
        <fullName evidence="2">Alpha/beta hydrolase</fullName>
    </submittedName>
</protein>
<dbReference type="GO" id="GO:0016020">
    <property type="term" value="C:membrane"/>
    <property type="evidence" value="ECO:0007669"/>
    <property type="project" value="TreeGrafter"/>
</dbReference>
<comment type="caution">
    <text evidence="2">The sequence shown here is derived from an EMBL/GenBank/DDBJ whole genome shotgun (WGS) entry which is preliminary data.</text>
</comment>
<dbReference type="GO" id="GO:0016787">
    <property type="term" value="F:hydrolase activity"/>
    <property type="evidence" value="ECO:0007669"/>
    <property type="project" value="UniProtKB-KW"/>
</dbReference>
<name>A0A848KE64_9NOCA</name>
<reference evidence="2 3" key="1">
    <citation type="submission" date="2019-05" db="EMBL/GenBank/DDBJ databases">
        <authorList>
            <person name="Lee S.D."/>
        </authorList>
    </citation>
    <scope>NUCLEOTIDE SEQUENCE [LARGE SCALE GENOMIC DNA]</scope>
    <source>
        <strain evidence="2 3">YC2-7</strain>
    </source>
</reference>
<dbReference type="PANTHER" id="PTHR43798">
    <property type="entry name" value="MONOACYLGLYCEROL LIPASE"/>
    <property type="match status" value="1"/>
</dbReference>
<dbReference type="InterPro" id="IPR029058">
    <property type="entry name" value="AB_hydrolase_fold"/>
</dbReference>
<reference evidence="2 3" key="2">
    <citation type="submission" date="2020-06" db="EMBL/GenBank/DDBJ databases">
        <title>Antribacter stalactiti gen. nov., sp. nov., a new member of the family Nacardiaceae isolated from a cave.</title>
        <authorList>
            <person name="Kim I.S."/>
        </authorList>
    </citation>
    <scope>NUCLEOTIDE SEQUENCE [LARGE SCALE GENOMIC DNA]</scope>
    <source>
        <strain evidence="2 3">YC2-7</strain>
    </source>
</reference>
<sequence length="285" mass="30407">MTIDESDQNGEGMQMNTHSVRSTVVETTVAGFPALHGAPGSKTEKPPILFLHGAFADHFTFERWVGAFADLGYETFAPARRGRAGVGPDRAAGLDFDDYVDDTRAVLATLDQPPIIVGHSLGALIAQRLAAQGAARSIVLLAPAPPAMLTAQAVALPKFGPQMPKIMAGRPFVVGNNACSVLALNRVPADARPPIHARLTHESGKVYRALMFGTVRVDASKVAVPVFVAGGTDDRIISTALTRKTAKHYGVQAHIYPDHGHWIVDEPGTDAVIRDVADWLASHWS</sequence>
<dbReference type="SUPFAM" id="SSF53474">
    <property type="entry name" value="alpha/beta-Hydrolases"/>
    <property type="match status" value="1"/>
</dbReference>
<dbReference type="Gene3D" id="3.40.50.1820">
    <property type="entry name" value="alpha/beta hydrolase"/>
    <property type="match status" value="1"/>
</dbReference>
<gene>
    <name evidence="2" type="ORF">FGL95_05280</name>
</gene>
<keyword evidence="2" id="KW-0378">Hydrolase</keyword>
<dbReference type="Pfam" id="PF12697">
    <property type="entry name" value="Abhydrolase_6"/>
    <property type="match status" value="1"/>
</dbReference>
<dbReference type="InterPro" id="IPR000073">
    <property type="entry name" value="AB_hydrolase_1"/>
</dbReference>
<dbReference type="InterPro" id="IPR050266">
    <property type="entry name" value="AB_hydrolase_sf"/>
</dbReference>
<proteinExistence type="predicted"/>
<evidence type="ECO:0000259" key="1">
    <source>
        <dbReference type="Pfam" id="PF12697"/>
    </source>
</evidence>
<keyword evidence="3" id="KW-1185">Reference proteome</keyword>
<dbReference type="PANTHER" id="PTHR43798:SF33">
    <property type="entry name" value="HYDROLASE, PUTATIVE (AFU_ORTHOLOGUE AFUA_2G14860)-RELATED"/>
    <property type="match status" value="1"/>
</dbReference>
<feature type="domain" description="AB hydrolase-1" evidence="1">
    <location>
        <begin position="48"/>
        <end position="267"/>
    </location>
</feature>
<evidence type="ECO:0000313" key="2">
    <source>
        <dbReference type="EMBL" id="NMN94450.1"/>
    </source>
</evidence>
<evidence type="ECO:0000313" key="3">
    <source>
        <dbReference type="Proteomes" id="UP000535543"/>
    </source>
</evidence>